<dbReference type="AlphaFoldDB" id="A0A433P7G5"/>
<name>A0A433P7G5_9FUNG</name>
<dbReference type="EMBL" id="RBNJ01029690">
    <property type="protein sequence ID" value="RUS13494.1"/>
    <property type="molecule type" value="Genomic_DNA"/>
</dbReference>
<gene>
    <name evidence="1" type="ORF">BC938DRAFT_477822</name>
</gene>
<reference evidence="1 2" key="1">
    <citation type="journal article" date="2018" name="New Phytol.">
        <title>Phylogenomics of Endogonaceae and evolution of mycorrhizas within Mucoromycota.</title>
        <authorList>
            <person name="Chang Y."/>
            <person name="Desiro A."/>
            <person name="Na H."/>
            <person name="Sandor L."/>
            <person name="Lipzen A."/>
            <person name="Clum A."/>
            <person name="Barry K."/>
            <person name="Grigoriev I.V."/>
            <person name="Martin F.M."/>
            <person name="Stajich J.E."/>
            <person name="Smith M.E."/>
            <person name="Bonito G."/>
            <person name="Spatafora J.W."/>
        </authorList>
    </citation>
    <scope>NUCLEOTIDE SEQUENCE [LARGE SCALE GENOMIC DNA]</scope>
    <source>
        <strain evidence="1 2">AD002</strain>
    </source>
</reference>
<evidence type="ECO:0008006" key="3">
    <source>
        <dbReference type="Google" id="ProtNLM"/>
    </source>
</evidence>
<accession>A0A433P7G5</accession>
<dbReference type="NCBIfam" id="TIGR04474">
    <property type="entry name" value="tcm_partner"/>
    <property type="match status" value="1"/>
</dbReference>
<keyword evidence="2" id="KW-1185">Reference proteome</keyword>
<dbReference type="InterPro" id="IPR031009">
    <property type="entry name" value="Tcm_partner"/>
</dbReference>
<proteinExistence type="predicted"/>
<comment type="caution">
    <text evidence="1">The sequence shown here is derived from an EMBL/GenBank/DDBJ whole genome shotgun (WGS) entry which is preliminary data.</text>
</comment>
<evidence type="ECO:0000313" key="2">
    <source>
        <dbReference type="Proteomes" id="UP000274822"/>
    </source>
</evidence>
<dbReference type="Proteomes" id="UP000274822">
    <property type="component" value="Unassembled WGS sequence"/>
</dbReference>
<protein>
    <recommendedName>
        <fullName evidence="3">Three-Cys-motif partner protein TcmP</fullName>
    </recommendedName>
</protein>
<sequence>MSTETFFTNPLAPHGVVKRLILRAILGQSNYKRLVYIDGFAGAGSYEGDQVAPLVSLNSWISHKLNARFPTMVVIFIEKNKENHPRIDVKIYKGGFANVLDIVLDELKDLLQGQPIFAFLDPFGYTQIPMSTIKRLFSIGKTEVLVNFMTKGLTRGIYIEVSSNFFPGGINHQGLQKKINALFGNEDDQIQEVHKALKNETDVSGRMEYLATSYKAALKDNTDAKFTLFFVMQGKRNELIYHLVFATSHIKGIKCMKETMFKVDQTSEESDELSFSDYDFLRSDTTILIRPRDAEIWHKISGDKINQEFSGLTADVEIVKQYVLTNTIFP</sequence>
<organism evidence="1 2">
    <name type="scientific">Jimgerdemannia flammicorona</name>
    <dbReference type="NCBI Taxonomy" id="994334"/>
    <lineage>
        <taxon>Eukaryota</taxon>
        <taxon>Fungi</taxon>
        <taxon>Fungi incertae sedis</taxon>
        <taxon>Mucoromycota</taxon>
        <taxon>Mucoromycotina</taxon>
        <taxon>Endogonomycetes</taxon>
        <taxon>Endogonales</taxon>
        <taxon>Endogonaceae</taxon>
        <taxon>Jimgerdemannia</taxon>
    </lineage>
</organism>
<evidence type="ECO:0000313" key="1">
    <source>
        <dbReference type="EMBL" id="RUS13494.1"/>
    </source>
</evidence>